<feature type="region of interest" description="Disordered" evidence="1">
    <location>
        <begin position="38"/>
        <end position="59"/>
    </location>
</feature>
<reference evidence="3 4" key="1">
    <citation type="submission" date="2020-11" db="EMBL/GenBank/DDBJ databases">
        <title>Draft genome sequencing of a Lachnospiraceae strain isolated from anoxic soil subjected to BSD treatment.</title>
        <authorList>
            <person name="Uek A."/>
            <person name="Tonouchi A."/>
        </authorList>
    </citation>
    <scope>NUCLEOTIDE SEQUENCE [LARGE SCALE GENOMIC DNA]</scope>
    <source>
        <strain evidence="3 4">TB5</strain>
    </source>
</reference>
<feature type="region of interest" description="Disordered" evidence="1">
    <location>
        <begin position="336"/>
        <end position="363"/>
    </location>
</feature>
<keyword evidence="4" id="KW-1185">Reference proteome</keyword>
<organism evidence="3 4">
    <name type="scientific">Anaeromicropila herbilytica</name>
    <dbReference type="NCBI Taxonomy" id="2785025"/>
    <lineage>
        <taxon>Bacteria</taxon>
        <taxon>Bacillati</taxon>
        <taxon>Bacillota</taxon>
        <taxon>Clostridia</taxon>
        <taxon>Lachnospirales</taxon>
        <taxon>Lachnospiraceae</taxon>
        <taxon>Anaeromicropila</taxon>
    </lineage>
</organism>
<keyword evidence="2" id="KW-0472">Membrane</keyword>
<feature type="compositionally biased region" description="Polar residues" evidence="1">
    <location>
        <begin position="96"/>
        <end position="113"/>
    </location>
</feature>
<proteinExistence type="predicted"/>
<feature type="transmembrane region" description="Helical" evidence="2">
    <location>
        <begin position="384"/>
        <end position="407"/>
    </location>
</feature>
<feature type="region of interest" description="Disordered" evidence="1">
    <location>
        <begin position="154"/>
        <end position="181"/>
    </location>
</feature>
<evidence type="ECO:0000313" key="3">
    <source>
        <dbReference type="EMBL" id="BCN30446.1"/>
    </source>
</evidence>
<dbReference type="Proteomes" id="UP000595897">
    <property type="component" value="Chromosome"/>
</dbReference>
<evidence type="ECO:0000256" key="2">
    <source>
        <dbReference type="SAM" id="Phobius"/>
    </source>
</evidence>
<evidence type="ECO:0000313" key="4">
    <source>
        <dbReference type="Proteomes" id="UP000595897"/>
    </source>
</evidence>
<dbReference type="KEGG" id="ahb:bsdtb5_17410"/>
<keyword evidence="2" id="KW-1133">Transmembrane helix</keyword>
<name>A0A7R7EKB6_9FIRM</name>
<accession>A0A7R7EKB6</accession>
<dbReference type="EMBL" id="AP024169">
    <property type="protein sequence ID" value="BCN30446.1"/>
    <property type="molecule type" value="Genomic_DNA"/>
</dbReference>
<feature type="region of interest" description="Disordered" evidence="1">
    <location>
        <begin position="96"/>
        <end position="116"/>
    </location>
</feature>
<gene>
    <name evidence="3" type="ORF">bsdtb5_17410</name>
</gene>
<protein>
    <submittedName>
        <fullName evidence="3">Uncharacterized protein</fullName>
    </submittedName>
</protein>
<keyword evidence="2" id="KW-0812">Transmembrane</keyword>
<dbReference type="RefSeq" id="WP_271715663.1">
    <property type="nucleotide sequence ID" value="NZ_AP024169.1"/>
</dbReference>
<dbReference type="AlphaFoldDB" id="A0A7R7EKB6"/>
<sequence length="555" mass="63341">MNRANDKESLDEFNILDDLNEFDSYDLVDDTDDLMELINNHNSDYNNKQDETEETSNSEEDVLKSLDFLLDEANNTSIGSMNKENSDNLIVNDSAESVTDSKSDIQTGSNQMTDTDDDELFSMLDKMLQEEETDEKIDDSENFFDFMDDDILNDTATSSSESNARDEVASSIEEDSNNSEDIFSIDDLMFDEEETIKDTQEENQVSNVISSNRKNDEALDQAPNDISNIFSDVLSAVSSLEDSVDDEDDLSHLIPDIDEVKKQKKKQILNETQDTPSTNKKKGLFSKVFDNIKDETEEEYINRVKTEKEEADKKAKEKEEKAIELKEAKKIKDAEKKEEAKKKKAEKASAAKEAKARKAKEKADKRAKAEEEALYEYQGKINKVGASIVAVFFVVLAVVVIVGTNIFSYKINISYANHYYERQKFDQAYNELTGIKLTDKDKQLYKKVQTIMYVNKELNSYNSYYDMKKYPEALDSLLKGLVKYDKYQSRAKELGVSKDLDTIKTQLVKELSKEFRLSESDASSLNKIKDEEVYGQKVYDIASSIKSDKKVSLNK</sequence>
<evidence type="ECO:0000256" key="1">
    <source>
        <dbReference type="SAM" id="MobiDB-lite"/>
    </source>
</evidence>